<evidence type="ECO:0000256" key="8">
    <source>
        <dbReference type="ARBA" id="ARBA00038349"/>
    </source>
</evidence>
<feature type="region of interest" description="Disordered" evidence="9">
    <location>
        <begin position="1"/>
        <end position="20"/>
    </location>
</feature>
<dbReference type="EMBL" id="NJHN03000092">
    <property type="protein sequence ID" value="KAH9416415.1"/>
    <property type="molecule type" value="Genomic_DNA"/>
</dbReference>
<comment type="caution">
    <text evidence="11">The sequence shown here is derived from an EMBL/GenBank/DDBJ whole genome shotgun (WGS) entry which is preliminary data.</text>
</comment>
<dbReference type="SUPFAM" id="SSF53474">
    <property type="entry name" value="alpha/beta-Hydrolases"/>
    <property type="match status" value="1"/>
</dbReference>
<evidence type="ECO:0000256" key="1">
    <source>
        <dbReference type="ARBA" id="ARBA00002608"/>
    </source>
</evidence>
<evidence type="ECO:0000259" key="10">
    <source>
        <dbReference type="PROSITE" id="PS50011"/>
    </source>
</evidence>
<evidence type="ECO:0000256" key="9">
    <source>
        <dbReference type="SAM" id="MobiDB-lite"/>
    </source>
</evidence>
<dbReference type="InterPro" id="IPR000719">
    <property type="entry name" value="Prot_kinase_dom"/>
</dbReference>
<evidence type="ECO:0000256" key="3">
    <source>
        <dbReference type="ARBA" id="ARBA00012479"/>
    </source>
</evidence>
<dbReference type="Pfam" id="PF00756">
    <property type="entry name" value="Esterase"/>
    <property type="match status" value="1"/>
</dbReference>
<dbReference type="SMART" id="SM00220">
    <property type="entry name" value="S_TKc"/>
    <property type="match status" value="1"/>
</dbReference>
<evidence type="ECO:0000256" key="6">
    <source>
        <dbReference type="ARBA" id="ARBA00022801"/>
    </source>
</evidence>
<dbReference type="SUPFAM" id="SSF48371">
    <property type="entry name" value="ARM repeat"/>
    <property type="match status" value="1"/>
</dbReference>
<dbReference type="Proteomes" id="UP000887458">
    <property type="component" value="Unassembled WGS sequence"/>
</dbReference>
<keyword evidence="12" id="KW-1185">Reference proteome</keyword>
<reference evidence="11 12" key="2">
    <citation type="journal article" date="2022" name="Mol. Biol. Evol.">
        <title>Comparative Genomics Reveals Insights into the Divergent Evolution of Astigmatic Mites and Household Pest Adaptations.</title>
        <authorList>
            <person name="Xiong Q."/>
            <person name="Wan A.T."/>
            <person name="Liu X."/>
            <person name="Fung C.S."/>
            <person name="Xiao X."/>
            <person name="Malainual N."/>
            <person name="Hou J."/>
            <person name="Wang L."/>
            <person name="Wang M."/>
            <person name="Yang K.Y."/>
            <person name="Cui Y."/>
            <person name="Leung E.L."/>
            <person name="Nong W."/>
            <person name="Shin S.K."/>
            <person name="Au S.W."/>
            <person name="Jeong K.Y."/>
            <person name="Chew F.T."/>
            <person name="Hui J.H."/>
            <person name="Leung T.F."/>
            <person name="Tungtrongchitr A."/>
            <person name="Zhong N."/>
            <person name="Liu Z."/>
            <person name="Tsui S.K."/>
        </authorList>
    </citation>
    <scope>NUCLEOTIDE SEQUENCE [LARGE SCALE GENOMIC DNA]</scope>
    <source>
        <strain evidence="11">Derp</strain>
    </source>
</reference>
<dbReference type="Gene3D" id="3.30.200.20">
    <property type="entry name" value="Phosphorylase Kinase, domain 1"/>
    <property type="match status" value="1"/>
</dbReference>
<dbReference type="InterPro" id="IPR016024">
    <property type="entry name" value="ARM-type_fold"/>
</dbReference>
<protein>
    <recommendedName>
        <fullName evidence="4">S-formylglutathione hydrolase</fullName>
        <ecNumber evidence="3">3.1.2.12</ecNumber>
    </recommendedName>
    <alternativeName>
        <fullName evidence="7">Esterase D</fullName>
    </alternativeName>
</protein>
<comment type="similarity">
    <text evidence="8">Belongs to the protein kinase superfamily.</text>
</comment>
<dbReference type="EC" id="3.1.2.12" evidence="3"/>
<dbReference type="CDD" id="cd14011">
    <property type="entry name" value="PK_SCY1_like"/>
    <property type="match status" value="1"/>
</dbReference>
<dbReference type="SUPFAM" id="SSF56112">
    <property type="entry name" value="Protein kinase-like (PK-like)"/>
    <property type="match status" value="1"/>
</dbReference>
<dbReference type="PANTHER" id="PTHR12984">
    <property type="entry name" value="SCY1-RELATED S/T PROTEIN KINASE-LIKE"/>
    <property type="match status" value="1"/>
</dbReference>
<evidence type="ECO:0000256" key="2">
    <source>
        <dbReference type="ARBA" id="ARBA00005622"/>
    </source>
</evidence>
<dbReference type="InterPro" id="IPR011009">
    <property type="entry name" value="Kinase-like_dom_sf"/>
</dbReference>
<dbReference type="NCBIfam" id="TIGR02821">
    <property type="entry name" value="fghA_ester_D"/>
    <property type="match status" value="1"/>
</dbReference>
<dbReference type="Gene3D" id="1.25.10.10">
    <property type="entry name" value="Leucine-rich Repeat Variant"/>
    <property type="match status" value="1"/>
</dbReference>
<evidence type="ECO:0000256" key="4">
    <source>
        <dbReference type="ARBA" id="ARBA00016774"/>
    </source>
</evidence>
<dbReference type="Pfam" id="PF00069">
    <property type="entry name" value="Pkinase"/>
    <property type="match status" value="1"/>
</dbReference>
<name>A0ABQ8J242_DERPT</name>
<feature type="domain" description="Protein kinase" evidence="10">
    <location>
        <begin position="47"/>
        <end position="351"/>
    </location>
</feature>
<evidence type="ECO:0000313" key="12">
    <source>
        <dbReference type="Proteomes" id="UP000887458"/>
    </source>
</evidence>
<sequence>MFSKLKTTSSSSSLLNPASPTLSISSNCSSSGNSQYNIDVNPIAQYFECGKQIGSAGPELAWKIFDAVRKSDSKEVSLFFYDKRQADKLHKPKRKEMIAEILRFSIRQLDRFRHPRILAIVHSVEESSDTLAFATEPVLGSLANCYEYLEDRLPQSYEPSPLLREQNLLDFEIKYGLLQIIEALIHLHQNCRVIHRNISPQSILINKKGTWKLAGFEFMEKCSNNNNNDCNNDLMNAITCQPYTSKLPKMGQPDLDFIAPEVQTQSLCTINSDMFSLGLLITFLYNNGRSLIQANLNASNYLKQLDALNISLNQLLPNIPSGLHESLKSLLEIDYKKRPTSQNLTTALHYLDIIQMKDSIHKSNFYHNLKNLLPTIPTKLWYQHILPSMVGELESPEVLAAALQPIIYMINRSTMEQFQNHILPFIKNIFQMPKSVQEIVPMICNAFDSSTPQIQSAAMSALSQVIDHLDDITIRRMILPKTKQLFDINADPKIQINILICIEKVIENLDKSDILDDVLPMIMHARIQDVSVLIIVINICKLMMMDTKKYGITVNLLSTKIMPALIPAMANVNLNLDEFNDLISLFNEMLTYIGKCQRNKLILEANIKNQNQMTIKIPEITESLKDNHSNHVHHQSRQTSSYSPNRPPSLRLDSRRTSISMDDVVRRASLTASAASSPDSNLLRVQANLPGRRHSDNTIIPPRILVAPSTPTTTSFSLSRASSKNNLNSRRHSSIISHNISNNLGIESFLSSRSGSSRRYSAVPTFDKLNFSTSSSSHHKNTSSNLLQTIGTGVVKLQCTTRFSIYIPPKVNRENPAPVLYWLSGLTCTEENFIIKSGFQRYAAELDLVVVGPDTSPRGCNIDGEDKDYDFGTGAGFYVDATTENYRDHYRMYSYVVRELPTVIEENFPVIPGLRSISGHSMGGHGALICSLKNPGLYKSVSAFAPISNPMVSPWGQKCFKGYLGEDNQEEWKHWDATELISQYNGPDLHLMIDQGSEDEYMDHLFPENFVKACGKYSIPLDYNYRDGYNHSYYFVGTFIGQHLKMHSEVLKSSK</sequence>
<proteinExistence type="inferred from homology"/>
<keyword evidence="6" id="KW-0378">Hydrolase</keyword>
<evidence type="ECO:0000256" key="5">
    <source>
        <dbReference type="ARBA" id="ARBA00022487"/>
    </source>
</evidence>
<dbReference type="PANTHER" id="PTHR12984:SF16">
    <property type="entry name" value="BLACK MATCH, ISOFORM H"/>
    <property type="match status" value="1"/>
</dbReference>
<comment type="function">
    <text evidence="1">Serine hydrolase involved in the detoxification of formaldehyde.</text>
</comment>
<feature type="compositionally biased region" description="Low complexity" evidence="9">
    <location>
        <begin position="710"/>
        <end position="719"/>
    </location>
</feature>
<dbReference type="InterPro" id="IPR011989">
    <property type="entry name" value="ARM-like"/>
</dbReference>
<dbReference type="InterPro" id="IPR051177">
    <property type="entry name" value="CIK-Related_Protein"/>
</dbReference>
<dbReference type="PROSITE" id="PS50011">
    <property type="entry name" value="PROTEIN_KINASE_DOM"/>
    <property type="match status" value="1"/>
</dbReference>
<dbReference type="Gene3D" id="1.10.510.10">
    <property type="entry name" value="Transferase(Phosphotransferase) domain 1"/>
    <property type="match status" value="1"/>
</dbReference>
<dbReference type="InterPro" id="IPR000801">
    <property type="entry name" value="Esterase-like"/>
</dbReference>
<accession>A0ABQ8J242</accession>
<evidence type="ECO:0000256" key="7">
    <source>
        <dbReference type="ARBA" id="ARBA00032082"/>
    </source>
</evidence>
<organism evidence="11 12">
    <name type="scientific">Dermatophagoides pteronyssinus</name>
    <name type="common">European house dust mite</name>
    <dbReference type="NCBI Taxonomy" id="6956"/>
    <lineage>
        <taxon>Eukaryota</taxon>
        <taxon>Metazoa</taxon>
        <taxon>Ecdysozoa</taxon>
        <taxon>Arthropoda</taxon>
        <taxon>Chelicerata</taxon>
        <taxon>Arachnida</taxon>
        <taxon>Acari</taxon>
        <taxon>Acariformes</taxon>
        <taxon>Sarcoptiformes</taxon>
        <taxon>Astigmata</taxon>
        <taxon>Psoroptidia</taxon>
        <taxon>Analgoidea</taxon>
        <taxon>Pyroglyphidae</taxon>
        <taxon>Dermatophagoidinae</taxon>
        <taxon>Dermatophagoides</taxon>
    </lineage>
</organism>
<feature type="region of interest" description="Disordered" evidence="9">
    <location>
        <begin position="710"/>
        <end position="730"/>
    </location>
</feature>
<dbReference type="Gene3D" id="3.40.50.1820">
    <property type="entry name" value="alpha/beta hydrolase"/>
    <property type="match status" value="1"/>
</dbReference>
<evidence type="ECO:0000313" key="11">
    <source>
        <dbReference type="EMBL" id="KAH9416415.1"/>
    </source>
</evidence>
<comment type="similarity">
    <text evidence="2">Belongs to the esterase D family.</text>
</comment>
<keyword evidence="5" id="KW-0719">Serine esterase</keyword>
<dbReference type="InterPro" id="IPR014186">
    <property type="entry name" value="S-formylglutathione_hydrol"/>
</dbReference>
<reference evidence="11 12" key="1">
    <citation type="journal article" date="2018" name="J. Allergy Clin. Immunol.">
        <title>High-quality assembly of Dermatophagoides pteronyssinus genome and transcriptome reveals a wide range of novel allergens.</title>
        <authorList>
            <person name="Liu X.Y."/>
            <person name="Yang K.Y."/>
            <person name="Wang M.Q."/>
            <person name="Kwok J.S."/>
            <person name="Zeng X."/>
            <person name="Yang Z."/>
            <person name="Xiao X.J."/>
            <person name="Lau C.P."/>
            <person name="Li Y."/>
            <person name="Huang Z.M."/>
            <person name="Ba J.G."/>
            <person name="Yim A.K."/>
            <person name="Ouyang C.Y."/>
            <person name="Ngai S.M."/>
            <person name="Chan T.F."/>
            <person name="Leung E.L."/>
            <person name="Liu L."/>
            <person name="Liu Z.G."/>
            <person name="Tsui S.K."/>
        </authorList>
    </citation>
    <scope>NUCLEOTIDE SEQUENCE [LARGE SCALE GENOMIC DNA]</scope>
    <source>
        <strain evidence="11">Derp</strain>
    </source>
</reference>
<dbReference type="InterPro" id="IPR029058">
    <property type="entry name" value="AB_hydrolase_fold"/>
</dbReference>
<gene>
    <name evidence="11" type="ORF">DERP_012843</name>
</gene>
<feature type="region of interest" description="Disordered" evidence="9">
    <location>
        <begin position="627"/>
        <end position="658"/>
    </location>
</feature>